<gene>
    <name evidence="4" type="ORF">SAMN06295973_3384</name>
</gene>
<evidence type="ECO:0000259" key="3">
    <source>
        <dbReference type="PROSITE" id="PS51186"/>
    </source>
</evidence>
<comment type="caution">
    <text evidence="4">The sequence shown here is derived from an EMBL/GenBank/DDBJ whole genome shotgun (WGS) entry which is preliminary data.</text>
</comment>
<dbReference type="Proteomes" id="UP000190827">
    <property type="component" value="Unassembled WGS sequence"/>
</dbReference>
<protein>
    <submittedName>
        <fullName evidence="4">Acetyltransferase (GNAT) family protein</fullName>
    </submittedName>
</protein>
<dbReference type="CDD" id="cd04301">
    <property type="entry name" value="NAT_SF"/>
    <property type="match status" value="1"/>
</dbReference>
<dbReference type="EMBL" id="FUZO01000003">
    <property type="protein sequence ID" value="SKC72643.1"/>
    <property type="molecule type" value="Genomic_DNA"/>
</dbReference>
<dbReference type="PROSITE" id="PS51186">
    <property type="entry name" value="GNAT"/>
    <property type="match status" value="1"/>
</dbReference>
<sequence>MAVYSIRDAAVADVRVLTDMMVEAANWNAVAPRPRSAVLADAQHTRYVHGWRRPGDAGVVAVGQDGAPVGACWYRLFPSDAPGFGYVAGGVPELILGVSPIHRAQGVGRQLLRATVQLARAAGYQRISLSVERANHAVSLYRTEGFATVDRRGTRDTMVLNLR</sequence>
<keyword evidence="2" id="KW-0012">Acyltransferase</keyword>
<reference evidence="4 5" key="1">
    <citation type="submission" date="2017-02" db="EMBL/GenBank/DDBJ databases">
        <authorList>
            <person name="Varghese N."/>
            <person name="Submissions S."/>
        </authorList>
    </citation>
    <scope>NUCLEOTIDE SEQUENCE [LARGE SCALE GENOMIC DNA]</scope>
    <source>
        <strain evidence="4 5">VKM Ac-1787</strain>
    </source>
</reference>
<keyword evidence="1" id="KW-0808">Transferase</keyword>
<evidence type="ECO:0000256" key="2">
    <source>
        <dbReference type="ARBA" id="ARBA00023315"/>
    </source>
</evidence>
<dbReference type="SUPFAM" id="SSF55729">
    <property type="entry name" value="Acyl-CoA N-acyltransferases (Nat)"/>
    <property type="match status" value="1"/>
</dbReference>
<dbReference type="Gene3D" id="3.40.630.30">
    <property type="match status" value="1"/>
</dbReference>
<evidence type="ECO:0000256" key="1">
    <source>
        <dbReference type="ARBA" id="ARBA00022679"/>
    </source>
</evidence>
<dbReference type="InterPro" id="IPR000182">
    <property type="entry name" value="GNAT_dom"/>
</dbReference>
<organism evidence="4 5">
    <name type="scientific">Plantibacter cousiniae</name>
    <name type="common">nom. nud.</name>
    <dbReference type="NCBI Taxonomy" id="199709"/>
    <lineage>
        <taxon>Bacteria</taxon>
        <taxon>Bacillati</taxon>
        <taxon>Actinomycetota</taxon>
        <taxon>Actinomycetes</taxon>
        <taxon>Micrococcales</taxon>
        <taxon>Microbacteriaceae</taxon>
        <taxon>Plantibacter</taxon>
    </lineage>
</organism>
<dbReference type="RefSeq" id="WP_079707090.1">
    <property type="nucleotide sequence ID" value="NZ_FUZO01000003.1"/>
</dbReference>
<keyword evidence="5" id="KW-1185">Reference proteome</keyword>
<dbReference type="PANTHER" id="PTHR43877:SF2">
    <property type="entry name" value="AMINOALKYLPHOSPHONATE N-ACETYLTRANSFERASE-RELATED"/>
    <property type="match status" value="1"/>
</dbReference>
<dbReference type="InterPro" id="IPR016181">
    <property type="entry name" value="Acyl_CoA_acyltransferase"/>
</dbReference>
<feature type="domain" description="N-acetyltransferase" evidence="3">
    <location>
        <begin position="4"/>
        <end position="163"/>
    </location>
</feature>
<proteinExistence type="predicted"/>
<dbReference type="PANTHER" id="PTHR43877">
    <property type="entry name" value="AMINOALKYLPHOSPHONATE N-ACETYLTRANSFERASE-RELATED-RELATED"/>
    <property type="match status" value="1"/>
</dbReference>
<dbReference type="InterPro" id="IPR050832">
    <property type="entry name" value="Bact_Acetyltransf"/>
</dbReference>
<evidence type="ECO:0000313" key="5">
    <source>
        <dbReference type="Proteomes" id="UP000190827"/>
    </source>
</evidence>
<accession>A0ABY1LRB4</accession>
<name>A0ABY1LRB4_9MICO</name>
<dbReference type="Pfam" id="PF00583">
    <property type="entry name" value="Acetyltransf_1"/>
    <property type="match status" value="1"/>
</dbReference>
<evidence type="ECO:0000313" key="4">
    <source>
        <dbReference type="EMBL" id="SKC72643.1"/>
    </source>
</evidence>